<dbReference type="Pfam" id="PF13181">
    <property type="entry name" value="TPR_8"/>
    <property type="match status" value="1"/>
</dbReference>
<feature type="region of interest" description="Disordered" evidence="1">
    <location>
        <begin position="91"/>
        <end position="131"/>
    </location>
</feature>
<dbReference type="InterPro" id="IPR019734">
    <property type="entry name" value="TPR_rpt"/>
</dbReference>
<dbReference type="Proteomes" id="UP000799766">
    <property type="component" value="Unassembled WGS sequence"/>
</dbReference>
<proteinExistence type="predicted"/>
<dbReference type="Pfam" id="PF26082">
    <property type="entry name" value="zf-C2H2_AcuF"/>
    <property type="match status" value="1"/>
</dbReference>
<feature type="compositionally biased region" description="Basic and acidic residues" evidence="1">
    <location>
        <begin position="91"/>
        <end position="105"/>
    </location>
</feature>
<feature type="region of interest" description="Disordered" evidence="1">
    <location>
        <begin position="499"/>
        <end position="541"/>
    </location>
</feature>
<feature type="domain" description="NB-ARC" evidence="2">
    <location>
        <begin position="651"/>
        <end position="776"/>
    </location>
</feature>
<dbReference type="PANTHER" id="PTHR35391:SF7">
    <property type="entry name" value="C2H2-TYPE DOMAIN-CONTAINING PROTEIN"/>
    <property type="match status" value="1"/>
</dbReference>
<dbReference type="OrthoDB" id="6161812at2759"/>
<dbReference type="GO" id="GO:0043531">
    <property type="term" value="F:ADP binding"/>
    <property type="evidence" value="ECO:0007669"/>
    <property type="project" value="InterPro"/>
</dbReference>
<evidence type="ECO:0000313" key="6">
    <source>
        <dbReference type="Proteomes" id="UP000799766"/>
    </source>
</evidence>
<evidence type="ECO:0000313" key="5">
    <source>
        <dbReference type="EMBL" id="KAF2455839.1"/>
    </source>
</evidence>
<organism evidence="5 6">
    <name type="scientific">Lineolata rhizophorae</name>
    <dbReference type="NCBI Taxonomy" id="578093"/>
    <lineage>
        <taxon>Eukaryota</taxon>
        <taxon>Fungi</taxon>
        <taxon>Dikarya</taxon>
        <taxon>Ascomycota</taxon>
        <taxon>Pezizomycotina</taxon>
        <taxon>Dothideomycetes</taxon>
        <taxon>Dothideomycetes incertae sedis</taxon>
        <taxon>Lineolatales</taxon>
        <taxon>Lineolataceae</taxon>
        <taxon>Lineolata</taxon>
    </lineage>
</organism>
<dbReference type="SMART" id="SM00028">
    <property type="entry name" value="TPR"/>
    <property type="match status" value="5"/>
</dbReference>
<gene>
    <name evidence="5" type="ORF">BDY21DRAFT_61825</name>
</gene>
<dbReference type="InterPro" id="IPR027417">
    <property type="entry name" value="P-loop_NTPase"/>
</dbReference>
<accession>A0A6A6NVU3</accession>
<evidence type="ECO:0000256" key="1">
    <source>
        <dbReference type="SAM" id="MobiDB-lite"/>
    </source>
</evidence>
<dbReference type="EMBL" id="MU001685">
    <property type="protein sequence ID" value="KAF2455839.1"/>
    <property type="molecule type" value="Genomic_DNA"/>
</dbReference>
<sequence length="1371" mass="156044">MSNLTVAPFAQVCVECFVKFLSAADTNNWTDRDVVEELFARFNIWADNLGVFASEHASIDYRLRDSPEVRELIVGQLQKIQSHLEQELLSHRKDESNEETRDHDISSSTSTCSSDSEPSTDELTNERPNLQSVKEAIGRLHRLAKAIRRPSVGTHNLKADNYTEYDEFGQDVIEGFRQCAQTYVRFRLPDADETIQERLTEALTLRRRRFLYRRRHQIKLRTRSYTGYSGSLSISPSGLEHVITSSSTDSTPRLVSSPTEIKCPANRAPTILSNTTATDLGNAKFERDVESTIPSTVASSTMSFRHSFSIPPPPKSAKNGLEFECHYCSLILPPQDAHTVRWKQHVWRDLEPYVCLFKDCSTPLRLFKDRSDWTKHMLSHTAVHWRCSAPVHQQETFSSEESYEAHMRSVHGQVISKKQLALLSRRNMRQTPVSFESCPLCGKKTGELIGDMTPSEEGGGNYFSQKDNPGAALEMQKHIARHLQLLSIMSLPWPENGDEIDDSISSGKAESHVTEDSCYTPASALTSSSPVDNDEGEELGPAKENIDDVVDEHEIPPDDSPDATWEFLGSSPSFVDPESDRTLRPFIRRLRFESLRADGKSNYVADLPCRYMPLSRNPIFFGRETVIESLQAILLPGKQPVRPRRARLNNFTLYGRGGVGKTQVAVEFVHSCKDKFDAVFWVQADATQKLERSFTNIALKLGLVVEGSAESRDHVLAKDLVKAWLTNPLTPSTDPNAMNKANWLLVFDHVTDHEILNDFWLDSFTQGSILITSRMRLPWNPAKYPAVEVEPFPSDEAAEFLWRLNKQPVNLSERKYCMEIVQKIGGLPIVLIHFAGQLASKGGSFQKLLQAFKERESERAGRKVRFQEPVEKHESTDGPETEQTIEWTAENLHHSRALLDVVSMLDPDGIPEYLLTEGAPNLKIKGYPTSKESFREACSELLDNQLIWRSRNSGRLGLHRPVQDTARKHMNPQHYRLVFNSCVQLISNSWPYQRFNWRHSRDKWPRCDELYPHIMRLQYLSKYIPFSVDDPLGAYEYSRIITAAAWYCHERGRFLDSEELCNVAHSICEDLNNVASSNDFVSKDEGPTKAQIEGLRAEIYHNRGCILAEMNRPADSLKNLLAFNEMMVRNIGPEAQALDMRLAISWNQLGNAYMINGEYYKGEECFLRSIETMRLLRDFRELDLSLPRVNLGLAYWLTNRYEDAICVLQQGLNARENMFGPGDRVSFITGRFFHALGNVKASQGLLDESYDFHQKALGHYIITLGKGHHRTADTWIKVAHHHTLLKDYKQALSLLDQALDAYSNKEIYRPERARAKFRRATTLKALGRTEEAGKDFAKAYELYKAAAPEDNRSLESLTEADFDAIIAFWSK</sequence>
<keyword evidence="6" id="KW-1185">Reference proteome</keyword>
<feature type="region of interest" description="Disordered" evidence="1">
    <location>
        <begin position="860"/>
        <end position="881"/>
    </location>
</feature>
<feature type="domain" description="Oxidoreductase acuF-like C2H2 type zinc-finger" evidence="4">
    <location>
        <begin position="321"/>
        <end position="350"/>
    </location>
</feature>
<dbReference type="InterPro" id="IPR011990">
    <property type="entry name" value="TPR-like_helical_dom_sf"/>
</dbReference>
<dbReference type="Gene3D" id="3.40.50.300">
    <property type="entry name" value="P-loop containing nucleotide triphosphate hydrolases"/>
    <property type="match status" value="1"/>
</dbReference>
<dbReference type="InterPro" id="IPR056681">
    <property type="entry name" value="DUF7779"/>
</dbReference>
<dbReference type="Pfam" id="PF00931">
    <property type="entry name" value="NB-ARC"/>
    <property type="match status" value="1"/>
</dbReference>
<dbReference type="Gene3D" id="1.25.40.10">
    <property type="entry name" value="Tetratricopeptide repeat domain"/>
    <property type="match status" value="2"/>
</dbReference>
<dbReference type="SUPFAM" id="SSF52540">
    <property type="entry name" value="P-loop containing nucleoside triphosphate hydrolases"/>
    <property type="match status" value="1"/>
</dbReference>
<feature type="compositionally biased region" description="Low complexity" evidence="1">
    <location>
        <begin position="106"/>
        <end position="117"/>
    </location>
</feature>
<dbReference type="Pfam" id="PF25000">
    <property type="entry name" value="DUF7779"/>
    <property type="match status" value="1"/>
</dbReference>
<evidence type="ECO:0000259" key="3">
    <source>
        <dbReference type="Pfam" id="PF25000"/>
    </source>
</evidence>
<evidence type="ECO:0000259" key="4">
    <source>
        <dbReference type="Pfam" id="PF26082"/>
    </source>
</evidence>
<dbReference type="InterPro" id="IPR002182">
    <property type="entry name" value="NB-ARC"/>
</dbReference>
<feature type="compositionally biased region" description="Basic and acidic residues" evidence="1">
    <location>
        <begin position="860"/>
        <end position="876"/>
    </location>
</feature>
<dbReference type="SUPFAM" id="SSF48452">
    <property type="entry name" value="TPR-like"/>
    <property type="match status" value="1"/>
</dbReference>
<protein>
    <recommendedName>
        <fullName evidence="7">NB-ARC domain-containing protein</fullName>
    </recommendedName>
</protein>
<dbReference type="Pfam" id="PF13424">
    <property type="entry name" value="TPR_12"/>
    <property type="match status" value="2"/>
</dbReference>
<feature type="domain" description="DUF7779" evidence="3">
    <location>
        <begin position="887"/>
        <end position="974"/>
    </location>
</feature>
<dbReference type="PANTHER" id="PTHR35391">
    <property type="entry name" value="C2H2-TYPE DOMAIN-CONTAINING PROTEIN-RELATED"/>
    <property type="match status" value="1"/>
</dbReference>
<name>A0A6A6NVU3_9PEZI</name>
<reference evidence="5" key="1">
    <citation type="journal article" date="2020" name="Stud. Mycol.">
        <title>101 Dothideomycetes genomes: a test case for predicting lifestyles and emergence of pathogens.</title>
        <authorList>
            <person name="Haridas S."/>
            <person name="Albert R."/>
            <person name="Binder M."/>
            <person name="Bloem J."/>
            <person name="Labutti K."/>
            <person name="Salamov A."/>
            <person name="Andreopoulos B."/>
            <person name="Baker S."/>
            <person name="Barry K."/>
            <person name="Bills G."/>
            <person name="Bluhm B."/>
            <person name="Cannon C."/>
            <person name="Castanera R."/>
            <person name="Culley D."/>
            <person name="Daum C."/>
            <person name="Ezra D."/>
            <person name="Gonzalez J."/>
            <person name="Henrissat B."/>
            <person name="Kuo A."/>
            <person name="Liang C."/>
            <person name="Lipzen A."/>
            <person name="Lutzoni F."/>
            <person name="Magnuson J."/>
            <person name="Mondo S."/>
            <person name="Nolan M."/>
            <person name="Ohm R."/>
            <person name="Pangilinan J."/>
            <person name="Park H.-J."/>
            <person name="Ramirez L."/>
            <person name="Alfaro M."/>
            <person name="Sun H."/>
            <person name="Tritt A."/>
            <person name="Yoshinaga Y."/>
            <person name="Zwiers L.-H."/>
            <person name="Turgeon B."/>
            <person name="Goodwin S."/>
            <person name="Spatafora J."/>
            <person name="Crous P."/>
            <person name="Grigoriev I."/>
        </authorList>
    </citation>
    <scope>NUCLEOTIDE SEQUENCE</scope>
    <source>
        <strain evidence="5">ATCC 16933</strain>
    </source>
</reference>
<evidence type="ECO:0008006" key="7">
    <source>
        <dbReference type="Google" id="ProtNLM"/>
    </source>
</evidence>
<dbReference type="InterPro" id="IPR058925">
    <property type="entry name" value="zf-C2H2_AcuF"/>
</dbReference>
<evidence type="ECO:0000259" key="2">
    <source>
        <dbReference type="Pfam" id="PF00931"/>
    </source>
</evidence>